<name>A0ABS8AZK8_9ACTN</name>
<comment type="caution">
    <text evidence="1">The sequence shown here is derived from an EMBL/GenBank/DDBJ whole genome shotgun (WGS) entry which is preliminary data.</text>
</comment>
<sequence length="353" mass="38479">MIIPLDAAAPDYQHLMSHALTQLAQRRDFWSRSLYPRLAVSASDEFRFQKESKAPSGLIAWRHGERLVESARRTFLAGAKYYIGPGRHFVNRHGRFATRYLDQILMGQTAVGSYVITALAPSDASIELKQAFDGAARLPDVGVARVRSVNEAVVHAVGATVEALDHYRSSGSLAGFEQGVIGGVSYEMTNAILGITSNADEALIAVEWDQGQARPEGVESEFFFNAEDVAPLAQAAAKLAEDESSTHFSVTGRVHLLAKKTAGSPGVFGIDSLQSQGPRKVRVRLADDEDYHEAVRAHEEDLAILVAGRLEKEGNLSWLYDATVVRTLGSLDEFPTSRRSAPQEGIPGQLDMF</sequence>
<gene>
    <name evidence="1" type="ORF">LG632_00050</name>
</gene>
<accession>A0ABS8AZK8</accession>
<protein>
    <submittedName>
        <fullName evidence="1">Uncharacterized protein</fullName>
    </submittedName>
</protein>
<reference evidence="1 2" key="1">
    <citation type="submission" date="2021-10" db="EMBL/GenBank/DDBJ databases">
        <title>Streptomyces sp. strain SMC 277, a novel streptomycete isolated from soil.</title>
        <authorList>
            <person name="Chanama M."/>
        </authorList>
    </citation>
    <scope>NUCLEOTIDE SEQUENCE [LARGE SCALE GENOMIC DNA]</scope>
    <source>
        <strain evidence="1 2">SMC 277</strain>
    </source>
</reference>
<evidence type="ECO:0000313" key="2">
    <source>
        <dbReference type="Proteomes" id="UP001199054"/>
    </source>
</evidence>
<keyword evidence="2" id="KW-1185">Reference proteome</keyword>
<proteinExistence type="predicted"/>
<organism evidence="1 2">
    <name type="scientific">Streptomyces antimicrobicus</name>
    <dbReference type="NCBI Taxonomy" id="2883108"/>
    <lineage>
        <taxon>Bacteria</taxon>
        <taxon>Bacillati</taxon>
        <taxon>Actinomycetota</taxon>
        <taxon>Actinomycetes</taxon>
        <taxon>Kitasatosporales</taxon>
        <taxon>Streptomycetaceae</taxon>
        <taxon>Streptomyces</taxon>
    </lineage>
</organism>
<evidence type="ECO:0000313" key="1">
    <source>
        <dbReference type="EMBL" id="MCB5177788.1"/>
    </source>
</evidence>
<dbReference type="Proteomes" id="UP001199054">
    <property type="component" value="Unassembled WGS sequence"/>
</dbReference>
<dbReference type="EMBL" id="JAJAUY010000001">
    <property type="protein sequence ID" value="MCB5177788.1"/>
    <property type="molecule type" value="Genomic_DNA"/>
</dbReference>
<dbReference type="RefSeq" id="WP_226724194.1">
    <property type="nucleotide sequence ID" value="NZ_JAJAUY010000001.1"/>
</dbReference>